<dbReference type="Proteomes" id="UP000198510">
    <property type="component" value="Unassembled WGS sequence"/>
</dbReference>
<organism evidence="1 2">
    <name type="scientific">Catalinimonas alkaloidigena</name>
    <dbReference type="NCBI Taxonomy" id="1075417"/>
    <lineage>
        <taxon>Bacteria</taxon>
        <taxon>Pseudomonadati</taxon>
        <taxon>Bacteroidota</taxon>
        <taxon>Cytophagia</taxon>
        <taxon>Cytophagales</taxon>
        <taxon>Catalimonadaceae</taxon>
        <taxon>Catalinimonas</taxon>
    </lineage>
</organism>
<keyword evidence="2" id="KW-1185">Reference proteome</keyword>
<proteinExistence type="predicted"/>
<gene>
    <name evidence="1" type="ORF">SAMN05421823_11721</name>
</gene>
<dbReference type="EMBL" id="FNFO01000017">
    <property type="protein sequence ID" value="SDM61335.1"/>
    <property type="molecule type" value="Genomic_DNA"/>
</dbReference>
<dbReference type="STRING" id="1075417.SAMN05421823_11721"/>
<reference evidence="1 2" key="1">
    <citation type="submission" date="2016-10" db="EMBL/GenBank/DDBJ databases">
        <authorList>
            <person name="de Groot N.N."/>
        </authorList>
    </citation>
    <scope>NUCLEOTIDE SEQUENCE [LARGE SCALE GENOMIC DNA]</scope>
    <source>
        <strain evidence="1 2">DSM 25186</strain>
    </source>
</reference>
<protein>
    <submittedName>
        <fullName evidence="1">Uncharacterized protein</fullName>
    </submittedName>
</protein>
<evidence type="ECO:0000313" key="1">
    <source>
        <dbReference type="EMBL" id="SDM61335.1"/>
    </source>
</evidence>
<accession>A0A1G9UP56</accession>
<sequence>MNGGGKKCARLCVERPEVAELHDRVRRFLSNRGNEPELSGESADGRILAQSRPGHFLRSISDHTGPDPSRFHELRAAELGLSVEQYLALEPETSWHDRQLVERARDAFPMQISEAEPSHAAD</sequence>
<dbReference type="AlphaFoldDB" id="A0A1G9UP56"/>
<evidence type="ECO:0000313" key="2">
    <source>
        <dbReference type="Proteomes" id="UP000198510"/>
    </source>
</evidence>
<name>A0A1G9UP56_9BACT</name>